<keyword evidence="2" id="KW-1185">Reference proteome</keyword>
<reference evidence="1 2" key="1">
    <citation type="submission" date="2024-03" db="EMBL/GenBank/DDBJ databases">
        <title>The Acrasis kona genome and developmental transcriptomes reveal deep origins of eukaryotic multicellular pathways.</title>
        <authorList>
            <person name="Sheikh S."/>
            <person name="Fu C.-J."/>
            <person name="Brown M.W."/>
            <person name="Baldauf S.L."/>
        </authorList>
    </citation>
    <scope>NUCLEOTIDE SEQUENCE [LARGE SCALE GENOMIC DNA]</scope>
    <source>
        <strain evidence="1 2">ATCC MYA-3509</strain>
    </source>
</reference>
<dbReference type="Gene3D" id="2.60.40.640">
    <property type="match status" value="2"/>
</dbReference>
<dbReference type="GO" id="GO:0005737">
    <property type="term" value="C:cytoplasm"/>
    <property type="evidence" value="ECO:0007669"/>
    <property type="project" value="TreeGrafter"/>
</dbReference>
<dbReference type="AlphaFoldDB" id="A0AAW2ZBR3"/>
<evidence type="ECO:0000313" key="1">
    <source>
        <dbReference type="EMBL" id="KAL0486774.1"/>
    </source>
</evidence>
<gene>
    <name evidence="1" type="ORF">AKO1_012099</name>
</gene>
<comment type="caution">
    <text evidence="1">The sequence shown here is derived from an EMBL/GenBank/DDBJ whole genome shotgun (WGS) entry which is preliminary data.</text>
</comment>
<accession>A0AAW2ZBR3</accession>
<organism evidence="1 2">
    <name type="scientific">Acrasis kona</name>
    <dbReference type="NCBI Taxonomy" id="1008807"/>
    <lineage>
        <taxon>Eukaryota</taxon>
        <taxon>Discoba</taxon>
        <taxon>Heterolobosea</taxon>
        <taxon>Tetramitia</taxon>
        <taxon>Eutetramitia</taxon>
        <taxon>Acrasidae</taxon>
        <taxon>Acrasis</taxon>
    </lineage>
</organism>
<dbReference type="GO" id="GO:0015031">
    <property type="term" value="P:protein transport"/>
    <property type="evidence" value="ECO:0007669"/>
    <property type="project" value="TreeGrafter"/>
</dbReference>
<dbReference type="EMBL" id="JAOPGA020001266">
    <property type="protein sequence ID" value="KAL0486774.1"/>
    <property type="molecule type" value="Genomic_DNA"/>
</dbReference>
<dbReference type="InterPro" id="IPR014752">
    <property type="entry name" value="Arrestin-like_C"/>
</dbReference>
<protein>
    <recommendedName>
        <fullName evidence="3">Arrestin-like N-terminal domain-containing protein</fullName>
    </recommendedName>
</protein>
<sequence>MNHTEQPDQAQQSEEQEQEVIVADVQFKQKHFVNSVSGSVVLQVKRESVNVKAVNLYLRGFENVEDSTEEEGSRIELLSICIPLVTYPTTLNQQSHSFDFSQKLPEKLPSTFAQELQHFGKSVRMSILYHATVQIEFNESADIYHHQEFIVTEKCPSKSARPLFASKIKNIDGNQEIAMKFRTDRGVFFPPQQDEKDLTHFNKIMLLCELTNESFNKDVEILSVKLMQYVTAKSKNELYRITDEVLRKNAHGVYARMKDSRMLVLKLPHDTQPSVNGTLIQSSYKIEVNCADATVLIPLEILHEQPVNIQSRTNSYRSSRSLSGYTDLEADQDTLVDPWEDEAYYVSEKLIERPNNPLCPCCTVM</sequence>
<evidence type="ECO:0008006" key="3">
    <source>
        <dbReference type="Google" id="ProtNLM"/>
    </source>
</evidence>
<dbReference type="InterPro" id="IPR050357">
    <property type="entry name" value="Arrestin_domain-protein"/>
</dbReference>
<name>A0AAW2ZBR3_9EUKA</name>
<dbReference type="PANTHER" id="PTHR11188">
    <property type="entry name" value="ARRESTIN DOMAIN CONTAINING PROTEIN"/>
    <property type="match status" value="1"/>
</dbReference>
<proteinExistence type="predicted"/>
<dbReference type="PANTHER" id="PTHR11188:SF17">
    <property type="entry name" value="FI21816P1"/>
    <property type="match status" value="1"/>
</dbReference>
<dbReference type="Proteomes" id="UP001431209">
    <property type="component" value="Unassembled WGS sequence"/>
</dbReference>
<evidence type="ECO:0000313" key="2">
    <source>
        <dbReference type="Proteomes" id="UP001431209"/>
    </source>
</evidence>